<evidence type="ECO:0000256" key="5">
    <source>
        <dbReference type="ARBA" id="ARBA00022679"/>
    </source>
</evidence>
<dbReference type="InterPro" id="IPR001610">
    <property type="entry name" value="PAC"/>
</dbReference>
<feature type="domain" description="PAC" evidence="17">
    <location>
        <begin position="460"/>
        <end position="513"/>
    </location>
</feature>
<dbReference type="EMBL" id="AAEW02000001">
    <property type="protein sequence ID" value="EAT17258.1"/>
    <property type="molecule type" value="Genomic_DNA"/>
</dbReference>
<evidence type="ECO:0000256" key="12">
    <source>
        <dbReference type="ARBA" id="ARBA00023136"/>
    </source>
</evidence>
<feature type="domain" description="Histidine kinase" evidence="15">
    <location>
        <begin position="649"/>
        <end position="865"/>
    </location>
</feature>
<dbReference type="InterPro" id="IPR003661">
    <property type="entry name" value="HisK_dim/P_dom"/>
</dbReference>
<dbReference type="SMART" id="SM00091">
    <property type="entry name" value="PAS"/>
    <property type="match status" value="2"/>
</dbReference>
<proteinExistence type="predicted"/>
<keyword evidence="13" id="KW-0175">Coiled coil</keyword>
<dbReference type="GO" id="GO:0000155">
    <property type="term" value="F:phosphorelay sensor kinase activity"/>
    <property type="evidence" value="ECO:0007669"/>
    <property type="project" value="InterPro"/>
</dbReference>
<evidence type="ECO:0000256" key="9">
    <source>
        <dbReference type="ARBA" id="ARBA00022840"/>
    </source>
</evidence>
<comment type="catalytic activity">
    <reaction evidence="1">
        <text>ATP + protein L-histidine = ADP + protein N-phospho-L-histidine.</text>
        <dbReference type="EC" id="2.7.13.3"/>
    </reaction>
</comment>
<dbReference type="InterPro" id="IPR003594">
    <property type="entry name" value="HATPase_dom"/>
</dbReference>
<dbReference type="FunFam" id="1.10.287.130:FF:000001">
    <property type="entry name" value="Two-component sensor histidine kinase"/>
    <property type="match status" value="1"/>
</dbReference>
<dbReference type="PANTHER" id="PTHR42878">
    <property type="entry name" value="TWO-COMPONENT HISTIDINE KINASE"/>
    <property type="match status" value="1"/>
</dbReference>
<comment type="subcellular location">
    <subcellularLocation>
        <location evidence="2">Membrane</location>
        <topology evidence="2">Multi-pass membrane protein</topology>
    </subcellularLocation>
</comment>
<dbReference type="PRINTS" id="PR00344">
    <property type="entry name" value="BCTRLSENSOR"/>
</dbReference>
<dbReference type="AlphaFoldDB" id="Q1K445"/>
<evidence type="ECO:0000256" key="4">
    <source>
        <dbReference type="ARBA" id="ARBA00022553"/>
    </source>
</evidence>
<evidence type="ECO:0000256" key="1">
    <source>
        <dbReference type="ARBA" id="ARBA00000085"/>
    </source>
</evidence>
<feature type="domain" description="PAS" evidence="16">
    <location>
        <begin position="384"/>
        <end position="456"/>
    </location>
</feature>
<keyword evidence="12 14" id="KW-0472">Membrane</keyword>
<dbReference type="InterPro" id="IPR013655">
    <property type="entry name" value="PAS_fold_3"/>
</dbReference>
<keyword evidence="5" id="KW-0808">Transferase</keyword>
<dbReference type="GO" id="GO:0030295">
    <property type="term" value="F:protein kinase activator activity"/>
    <property type="evidence" value="ECO:0007669"/>
    <property type="project" value="TreeGrafter"/>
</dbReference>
<dbReference type="InterPro" id="IPR013656">
    <property type="entry name" value="PAS_4"/>
</dbReference>
<feature type="transmembrane region" description="Helical" evidence="14">
    <location>
        <begin position="350"/>
        <end position="371"/>
    </location>
</feature>
<dbReference type="InterPro" id="IPR036890">
    <property type="entry name" value="HATPase_C_sf"/>
</dbReference>
<dbReference type="InterPro" id="IPR000014">
    <property type="entry name" value="PAS"/>
</dbReference>
<keyword evidence="19" id="KW-1185">Reference proteome</keyword>
<dbReference type="Pfam" id="PF02518">
    <property type="entry name" value="HATPase_c"/>
    <property type="match status" value="1"/>
</dbReference>
<gene>
    <name evidence="18" type="ORF">Dace_3124</name>
</gene>
<dbReference type="InterPro" id="IPR005467">
    <property type="entry name" value="His_kinase_dom"/>
</dbReference>
<dbReference type="Proteomes" id="UP000005695">
    <property type="component" value="Unassembled WGS sequence"/>
</dbReference>
<organism evidence="18 19">
    <name type="scientific">Desulfuromonas acetoxidans (strain DSM 684 / 11070)</name>
    <dbReference type="NCBI Taxonomy" id="281689"/>
    <lineage>
        <taxon>Bacteria</taxon>
        <taxon>Pseudomonadati</taxon>
        <taxon>Thermodesulfobacteriota</taxon>
        <taxon>Desulfuromonadia</taxon>
        <taxon>Desulfuromonadales</taxon>
        <taxon>Desulfuromonadaceae</taxon>
        <taxon>Desulfuromonas</taxon>
    </lineage>
</organism>
<keyword evidence="9" id="KW-0067">ATP-binding</keyword>
<dbReference type="PANTHER" id="PTHR42878:SF7">
    <property type="entry name" value="SENSOR HISTIDINE KINASE GLRK"/>
    <property type="match status" value="1"/>
</dbReference>
<dbReference type="Gene3D" id="1.10.287.130">
    <property type="match status" value="1"/>
</dbReference>
<comment type="caution">
    <text evidence="18">The sequence shown here is derived from an EMBL/GenBank/DDBJ whole genome shotgun (WGS) entry which is preliminary data.</text>
</comment>
<evidence type="ECO:0000256" key="14">
    <source>
        <dbReference type="SAM" id="Phobius"/>
    </source>
</evidence>
<keyword evidence="8 18" id="KW-0418">Kinase</keyword>
<dbReference type="SMART" id="SM00086">
    <property type="entry name" value="PAC"/>
    <property type="match status" value="2"/>
</dbReference>
<dbReference type="NCBIfam" id="TIGR00229">
    <property type="entry name" value="sensory_box"/>
    <property type="match status" value="1"/>
</dbReference>
<dbReference type="SUPFAM" id="SSF55785">
    <property type="entry name" value="PYP-like sensor domain (PAS domain)"/>
    <property type="match status" value="2"/>
</dbReference>
<dbReference type="SMART" id="SM00388">
    <property type="entry name" value="HisKA"/>
    <property type="match status" value="1"/>
</dbReference>
<reference evidence="18" key="2">
    <citation type="submission" date="2006-05" db="EMBL/GenBank/DDBJ databases">
        <title>Sequencing of the draft genome and assembly of Desulfuromonas acetoxidans DSM 684.</title>
        <authorList>
            <consortium name="US DOE Joint Genome Institute (JGI-PGF)"/>
            <person name="Copeland A."/>
            <person name="Lucas S."/>
            <person name="Lapidus A."/>
            <person name="Barry K."/>
            <person name="Detter J.C."/>
            <person name="Glavina del Rio T."/>
            <person name="Hammon N."/>
            <person name="Israni S."/>
            <person name="Dalin E."/>
            <person name="Tice H."/>
            <person name="Bruce D."/>
            <person name="Pitluck S."/>
            <person name="Richardson P."/>
        </authorList>
    </citation>
    <scope>NUCLEOTIDE SEQUENCE [LARGE SCALE GENOMIC DNA]</scope>
    <source>
        <strain evidence="18">DSM 684</strain>
    </source>
</reference>
<dbReference type="GO" id="GO:0016020">
    <property type="term" value="C:membrane"/>
    <property type="evidence" value="ECO:0007669"/>
    <property type="project" value="UniProtKB-SubCell"/>
</dbReference>
<sequence length="867" mass="97901">MSFLTTKLLRTMILVSLWISLLIPGGLHAQEKHHNILVLHSYHAGLVWTDGLQKGLEQYFANSPVPVHLYVDYMDTKRNPGKEYLQRYSTLLQYKLRNLDFDLILVTDNDAYNLAVQYRDDLFASRPIVFCGVNDFHPEKFTAEQNITGVAEDLSVEETLDVALKLQPNSKELILIGSRLGATDLAINQDIERSLRRYGHGLKITTWRDIPIEKLQKKVATLKPGQLIFLSSVLTRRDGTVLSFRESIKALRCNCPVPIYSFWDFFLGYGLLGGKLISSEAQGREAARLAEKILSGVPINQLPVITGDANVYLFDDVELKRFGISASQLPASSQRINKPAGFYPVAKQDFWLLGVAGGLLLVLIGLLLWNLHIRKIAEQLIYEKEERLRLALDGSQDGFWDWDVSTGSNIVDERWCRMLGYEPDEIEHHIDVWEKLVHPDDMKKTRPVHERCMRGEISHFATEFRMRTKQGGWKWILGRGMVVSRDQQGNPLRLTGTHKDISQQKNTEHALKKALQESEEARNNINAILTSLTDGMIVSNRDHHITMINRAAQKLLDVDEHQAIGQLVETIVDGQVFSDELGSILSQEKTTTTIDVEMMDQSRQEMRVIQARFSAIYDNESIPSGAITLLQDVTRSREMARLKSEFISTAAHELRTPLTAMLGFSDLLLESPDISAEERREYLQIISSKSESLAAIVDDLLDLSRIESGRLITLDQKQIPLQQTLVGLIEQYRDSCPDHQFITHLNDIDSMLYIDENKMAQVIENLLSNAVKYSPEGGNISIETRREPDGFLLTIADQGIGMTPAQVERIFNKFYRVDGTNTAVGGLGLGMSIAKHIVEAHQGEIWVESTINQGTTSYVRLPLSDLS</sequence>
<dbReference type="SMART" id="SM00387">
    <property type="entry name" value="HATPase_c"/>
    <property type="match status" value="1"/>
</dbReference>
<dbReference type="PROSITE" id="PS50112">
    <property type="entry name" value="PAS"/>
    <property type="match status" value="2"/>
</dbReference>
<evidence type="ECO:0000313" key="18">
    <source>
        <dbReference type="EMBL" id="EAT17258.1"/>
    </source>
</evidence>
<dbReference type="Gene3D" id="3.40.50.2300">
    <property type="match status" value="2"/>
</dbReference>
<evidence type="ECO:0000259" key="16">
    <source>
        <dbReference type="PROSITE" id="PS50112"/>
    </source>
</evidence>
<name>Q1K445_DESA6</name>
<dbReference type="InterPro" id="IPR004358">
    <property type="entry name" value="Sig_transdc_His_kin-like_C"/>
</dbReference>
<keyword evidence="6 14" id="KW-0812">Transmembrane</keyword>
<evidence type="ECO:0000256" key="8">
    <source>
        <dbReference type="ARBA" id="ARBA00022777"/>
    </source>
</evidence>
<dbReference type="CDD" id="cd00082">
    <property type="entry name" value="HisKA"/>
    <property type="match status" value="1"/>
</dbReference>
<dbReference type="PROSITE" id="PS50109">
    <property type="entry name" value="HIS_KIN"/>
    <property type="match status" value="1"/>
</dbReference>
<evidence type="ECO:0000313" key="19">
    <source>
        <dbReference type="Proteomes" id="UP000005695"/>
    </source>
</evidence>
<reference evidence="18" key="1">
    <citation type="submission" date="2006-05" db="EMBL/GenBank/DDBJ databases">
        <title>Annotation of the draft genome assembly of Desulfuromonas acetoxidans DSM 684.</title>
        <authorList>
            <consortium name="US DOE Joint Genome Institute (JGI-ORNL)"/>
            <person name="Larimer F."/>
            <person name="Land M."/>
            <person name="Hauser L."/>
        </authorList>
    </citation>
    <scope>NUCLEOTIDE SEQUENCE [LARGE SCALE GENOMIC DNA]</scope>
    <source>
        <strain evidence="18">DSM 684</strain>
    </source>
</reference>
<dbReference type="Pfam" id="PF08448">
    <property type="entry name" value="PAS_4"/>
    <property type="match status" value="1"/>
</dbReference>
<dbReference type="Gene3D" id="3.30.565.10">
    <property type="entry name" value="Histidine kinase-like ATPase, C-terminal domain"/>
    <property type="match status" value="1"/>
</dbReference>
<dbReference type="GO" id="GO:0007234">
    <property type="term" value="P:osmosensory signaling via phosphorelay pathway"/>
    <property type="evidence" value="ECO:0007669"/>
    <property type="project" value="TreeGrafter"/>
</dbReference>
<evidence type="ECO:0000256" key="13">
    <source>
        <dbReference type="SAM" id="Coils"/>
    </source>
</evidence>
<dbReference type="FunFam" id="3.30.565.10:FF:000006">
    <property type="entry name" value="Sensor histidine kinase WalK"/>
    <property type="match status" value="1"/>
</dbReference>
<evidence type="ECO:0000256" key="11">
    <source>
        <dbReference type="ARBA" id="ARBA00023012"/>
    </source>
</evidence>
<dbReference type="Pfam" id="PF08447">
    <property type="entry name" value="PAS_3"/>
    <property type="match status" value="1"/>
</dbReference>
<dbReference type="PROSITE" id="PS50113">
    <property type="entry name" value="PAC"/>
    <property type="match status" value="1"/>
</dbReference>
<dbReference type="RefSeq" id="WP_005997511.1">
    <property type="nucleotide sequence ID" value="NZ_AAEW02000001.1"/>
</dbReference>
<protein>
    <recommendedName>
        <fullName evidence="3">histidine kinase</fullName>
        <ecNumber evidence="3">2.7.13.3</ecNumber>
    </recommendedName>
</protein>
<evidence type="ECO:0000256" key="7">
    <source>
        <dbReference type="ARBA" id="ARBA00022741"/>
    </source>
</evidence>
<dbReference type="InterPro" id="IPR035965">
    <property type="entry name" value="PAS-like_dom_sf"/>
</dbReference>
<evidence type="ECO:0000256" key="3">
    <source>
        <dbReference type="ARBA" id="ARBA00012438"/>
    </source>
</evidence>
<evidence type="ECO:0000259" key="15">
    <source>
        <dbReference type="PROSITE" id="PS50109"/>
    </source>
</evidence>
<evidence type="ECO:0000259" key="17">
    <source>
        <dbReference type="PROSITE" id="PS50113"/>
    </source>
</evidence>
<keyword evidence="4" id="KW-0597">Phosphoprotein</keyword>
<dbReference type="InterPro" id="IPR050351">
    <property type="entry name" value="BphY/WalK/GraS-like"/>
</dbReference>
<dbReference type="SUPFAM" id="SSF55874">
    <property type="entry name" value="ATPase domain of HSP90 chaperone/DNA topoisomerase II/histidine kinase"/>
    <property type="match status" value="1"/>
</dbReference>
<keyword evidence="7" id="KW-0547">Nucleotide-binding</keyword>
<dbReference type="EC" id="2.7.13.3" evidence="3"/>
<dbReference type="OrthoDB" id="5385971at2"/>
<dbReference type="CDD" id="cd00130">
    <property type="entry name" value="PAS"/>
    <property type="match status" value="2"/>
</dbReference>
<evidence type="ECO:0000256" key="6">
    <source>
        <dbReference type="ARBA" id="ARBA00022692"/>
    </source>
</evidence>
<accession>Q1K445</accession>
<dbReference type="GO" id="GO:0000156">
    <property type="term" value="F:phosphorelay response regulator activity"/>
    <property type="evidence" value="ECO:0007669"/>
    <property type="project" value="TreeGrafter"/>
</dbReference>
<dbReference type="InterPro" id="IPR036097">
    <property type="entry name" value="HisK_dim/P_sf"/>
</dbReference>
<dbReference type="Pfam" id="PF00512">
    <property type="entry name" value="HisKA"/>
    <property type="match status" value="1"/>
</dbReference>
<feature type="domain" description="PAS" evidence="16">
    <location>
        <begin position="521"/>
        <end position="566"/>
    </location>
</feature>
<dbReference type="GO" id="GO:0005524">
    <property type="term" value="F:ATP binding"/>
    <property type="evidence" value="ECO:0007669"/>
    <property type="project" value="UniProtKB-KW"/>
</dbReference>
<keyword evidence="10 14" id="KW-1133">Transmembrane helix</keyword>
<evidence type="ECO:0000256" key="10">
    <source>
        <dbReference type="ARBA" id="ARBA00022989"/>
    </source>
</evidence>
<dbReference type="SUPFAM" id="SSF47384">
    <property type="entry name" value="Homodimeric domain of signal transducing histidine kinase"/>
    <property type="match status" value="1"/>
</dbReference>
<keyword evidence="11" id="KW-0902">Two-component regulatory system</keyword>
<dbReference type="Gene3D" id="3.30.450.20">
    <property type="entry name" value="PAS domain"/>
    <property type="match status" value="2"/>
</dbReference>
<evidence type="ECO:0000256" key="2">
    <source>
        <dbReference type="ARBA" id="ARBA00004141"/>
    </source>
</evidence>
<dbReference type="InterPro" id="IPR000700">
    <property type="entry name" value="PAS-assoc_C"/>
</dbReference>
<feature type="coiled-coil region" evidence="13">
    <location>
        <begin position="501"/>
        <end position="531"/>
    </location>
</feature>